<dbReference type="OrthoDB" id="6054402at2"/>
<name>A0A5B7ZKU2_9GAMM</name>
<evidence type="ECO:0000313" key="2">
    <source>
        <dbReference type="EMBL" id="QDA55834.1"/>
    </source>
</evidence>
<dbReference type="RefSeq" id="WP_139714723.1">
    <property type="nucleotide sequence ID" value="NZ_CP040871.1"/>
</dbReference>
<feature type="transmembrane region" description="Helical" evidence="1">
    <location>
        <begin position="21"/>
        <end position="41"/>
    </location>
</feature>
<sequence>MSKSRRSSIASAPCRLEWRASRWLGAMLWSLALLAPFSLIASDLPRGLAWPAAFVACAWGVFDARRYRTTPARELTIPAGRAAANCNGERIDALRVGWRGPLAFLQWRDGAGRRHRASFWPDTLPAGMRRELRIAMQRREAASDRASMAG</sequence>
<keyword evidence="1" id="KW-0812">Transmembrane</keyword>
<dbReference type="AlphaFoldDB" id="A0A5B7ZKU2"/>
<proteinExistence type="predicted"/>
<organism evidence="2 3">
    <name type="scientific">Thermomonas aquatica</name>
    <dbReference type="NCBI Taxonomy" id="2202149"/>
    <lineage>
        <taxon>Bacteria</taxon>
        <taxon>Pseudomonadati</taxon>
        <taxon>Pseudomonadota</taxon>
        <taxon>Gammaproteobacteria</taxon>
        <taxon>Lysobacterales</taxon>
        <taxon>Lysobacteraceae</taxon>
        <taxon>Thermomonas</taxon>
    </lineage>
</organism>
<evidence type="ECO:0000313" key="3">
    <source>
        <dbReference type="Proteomes" id="UP000308149"/>
    </source>
</evidence>
<accession>A0A5B7ZKU2</accession>
<evidence type="ECO:0000256" key="1">
    <source>
        <dbReference type="SAM" id="Phobius"/>
    </source>
</evidence>
<reference evidence="2 3" key="1">
    <citation type="submission" date="2019-06" db="EMBL/GenBank/DDBJ databases">
        <title>Thermomonas aquatica sp. nov., isolated from an industrial wastewater treatment plant.</title>
        <authorList>
            <person name="Jeon J.H."/>
            <person name="Park D.-S."/>
        </authorList>
    </citation>
    <scope>NUCLEOTIDE SEQUENCE [LARGE SCALE GENOMIC DNA]</scope>
    <source>
        <strain evidence="2 3">SY21</strain>
    </source>
</reference>
<keyword evidence="3" id="KW-1185">Reference proteome</keyword>
<keyword evidence="1" id="KW-0472">Membrane</keyword>
<gene>
    <name evidence="2" type="ORF">FHQ07_00095</name>
</gene>
<evidence type="ECO:0008006" key="4">
    <source>
        <dbReference type="Google" id="ProtNLM"/>
    </source>
</evidence>
<keyword evidence="1" id="KW-1133">Transmembrane helix</keyword>
<feature type="transmembrane region" description="Helical" evidence="1">
    <location>
        <begin position="47"/>
        <end position="64"/>
    </location>
</feature>
<dbReference type="EMBL" id="CP040871">
    <property type="protein sequence ID" value="QDA55834.1"/>
    <property type="molecule type" value="Genomic_DNA"/>
</dbReference>
<dbReference type="KEGG" id="thes:FHQ07_00095"/>
<protein>
    <recommendedName>
        <fullName evidence="4">Toxin CptA</fullName>
    </recommendedName>
</protein>
<dbReference type="Proteomes" id="UP000308149">
    <property type="component" value="Chromosome"/>
</dbReference>